<evidence type="ECO:0000256" key="2">
    <source>
        <dbReference type="ARBA" id="ARBA00022475"/>
    </source>
</evidence>
<proteinExistence type="predicted"/>
<accession>A0A0G3HBK1</accession>
<organism evidence="7 8">
    <name type="scientific">Corynebacterium testudinoris</name>
    <dbReference type="NCBI Taxonomy" id="136857"/>
    <lineage>
        <taxon>Bacteria</taxon>
        <taxon>Bacillati</taxon>
        <taxon>Actinomycetota</taxon>
        <taxon>Actinomycetes</taxon>
        <taxon>Mycobacteriales</taxon>
        <taxon>Corynebacteriaceae</taxon>
        <taxon>Corynebacterium</taxon>
    </lineage>
</organism>
<evidence type="ECO:0000256" key="4">
    <source>
        <dbReference type="ARBA" id="ARBA00022989"/>
    </source>
</evidence>
<gene>
    <name evidence="7" type="primary">lysE</name>
    <name evidence="7" type="ORF">CTEST_05580</name>
</gene>
<dbReference type="EMBL" id="CP011545">
    <property type="protein sequence ID" value="AKK08562.1"/>
    <property type="molecule type" value="Genomic_DNA"/>
</dbReference>
<sequence length="227" mass="24656">MSIMLAGFFLGLSLIIAVGPQNILLIKQGIRREGITAVIIVCVLSDIVLITGGIAGVGILVEKAPLVLEVLRWGGAVYLLWFAWRTFKDALHPGSVTVVDEAPTRQPEGTGGGSAVLTKTRLRQRTHATQRPVWFKPMLMAIALTWLNPAAYVDVVVMVGGIANQYGEEGRWLFGLGALGATFLWFPLVGYGAGLLRKPLSKPEVWRWLNFIITGVLVALALKLILM</sequence>
<dbReference type="OrthoDB" id="5638726at2"/>
<dbReference type="PANTHER" id="PTHR30086">
    <property type="entry name" value="ARGININE EXPORTER PROTEIN ARGO"/>
    <property type="match status" value="1"/>
</dbReference>
<feature type="transmembrane region" description="Helical" evidence="6">
    <location>
        <begin position="6"/>
        <end position="25"/>
    </location>
</feature>
<keyword evidence="2" id="KW-1003">Cell membrane</keyword>
<evidence type="ECO:0000313" key="7">
    <source>
        <dbReference type="EMBL" id="AKK08562.1"/>
    </source>
</evidence>
<name>A0A0G3HBK1_9CORY</name>
<protein>
    <submittedName>
        <fullName evidence="7">Lysine efflux permease</fullName>
    </submittedName>
</protein>
<feature type="transmembrane region" description="Helical" evidence="6">
    <location>
        <begin position="172"/>
        <end position="196"/>
    </location>
</feature>
<keyword evidence="3 6" id="KW-0812">Transmembrane</keyword>
<feature type="transmembrane region" description="Helical" evidence="6">
    <location>
        <begin position="133"/>
        <end position="152"/>
    </location>
</feature>
<evidence type="ECO:0000256" key="5">
    <source>
        <dbReference type="ARBA" id="ARBA00023136"/>
    </source>
</evidence>
<evidence type="ECO:0000313" key="8">
    <source>
        <dbReference type="Proteomes" id="UP000035540"/>
    </source>
</evidence>
<comment type="subcellular location">
    <subcellularLocation>
        <location evidence="1">Cell membrane</location>
        <topology evidence="1">Multi-pass membrane protein</topology>
    </subcellularLocation>
</comment>
<dbReference type="STRING" id="136857.CTEST_05580"/>
<keyword evidence="8" id="KW-1185">Reference proteome</keyword>
<dbReference type="Pfam" id="PF01810">
    <property type="entry name" value="LysE"/>
    <property type="match status" value="1"/>
</dbReference>
<dbReference type="RefSeq" id="WP_047252903.1">
    <property type="nucleotide sequence ID" value="NZ_CP011545.1"/>
</dbReference>
<reference evidence="8" key="2">
    <citation type="submission" date="2015-05" db="EMBL/GenBank/DDBJ databases">
        <title>Complete genome sequence of Corynebacterium testudinoris DSM 44614, recovered from necrotic lesions in the mouth of a tortoise.</title>
        <authorList>
            <person name="Ruckert C."/>
            <person name="Albersmeier A."/>
            <person name="Winkler A."/>
            <person name="Tauch A."/>
        </authorList>
    </citation>
    <scope>NUCLEOTIDE SEQUENCE [LARGE SCALE GENOMIC DNA]</scope>
    <source>
        <strain evidence="8">DSM 44614</strain>
    </source>
</reference>
<reference evidence="7 8" key="1">
    <citation type="journal article" date="2015" name="Genome Announc.">
        <title>Complete Genome Sequence of the Type Strain Corynebacterium testudinoris DSM 44614, Recovered from Necrotic Lesions in the Mouth of a Tortoise.</title>
        <authorList>
            <person name="Ruckert C."/>
            <person name="Kriete M."/>
            <person name="Jaenicke S."/>
            <person name="Winkler A."/>
            <person name="Tauch A."/>
        </authorList>
    </citation>
    <scope>NUCLEOTIDE SEQUENCE [LARGE SCALE GENOMIC DNA]</scope>
    <source>
        <strain evidence="7 8">DSM 44614</strain>
    </source>
</reference>
<evidence type="ECO:0000256" key="1">
    <source>
        <dbReference type="ARBA" id="ARBA00004651"/>
    </source>
</evidence>
<evidence type="ECO:0000256" key="3">
    <source>
        <dbReference type="ARBA" id="ARBA00022692"/>
    </source>
</evidence>
<dbReference type="Proteomes" id="UP000035540">
    <property type="component" value="Chromosome"/>
</dbReference>
<dbReference type="PATRIC" id="fig|136857.5.peg.1109"/>
<keyword evidence="5 6" id="KW-0472">Membrane</keyword>
<feature type="transmembrane region" description="Helical" evidence="6">
    <location>
        <begin position="37"/>
        <end position="60"/>
    </location>
</feature>
<dbReference type="GO" id="GO:0015171">
    <property type="term" value="F:amino acid transmembrane transporter activity"/>
    <property type="evidence" value="ECO:0007669"/>
    <property type="project" value="TreeGrafter"/>
</dbReference>
<evidence type="ECO:0000256" key="6">
    <source>
        <dbReference type="SAM" id="Phobius"/>
    </source>
</evidence>
<keyword evidence="4 6" id="KW-1133">Transmembrane helix</keyword>
<dbReference type="GO" id="GO:0005886">
    <property type="term" value="C:plasma membrane"/>
    <property type="evidence" value="ECO:0007669"/>
    <property type="project" value="UniProtKB-SubCell"/>
</dbReference>
<dbReference type="PANTHER" id="PTHR30086:SF20">
    <property type="entry name" value="ARGININE EXPORTER PROTEIN ARGO-RELATED"/>
    <property type="match status" value="1"/>
</dbReference>
<dbReference type="AlphaFoldDB" id="A0A0G3HBK1"/>
<dbReference type="InterPro" id="IPR001123">
    <property type="entry name" value="LeuE-type"/>
</dbReference>
<dbReference type="KEGG" id="cted:CTEST_05580"/>
<feature type="transmembrane region" description="Helical" evidence="6">
    <location>
        <begin position="208"/>
        <end position="226"/>
    </location>
</feature>